<gene>
    <name evidence="2" type="ORF">Syun_003887</name>
</gene>
<proteinExistence type="predicted"/>
<comment type="caution">
    <text evidence="2">The sequence shown here is derived from an EMBL/GenBank/DDBJ whole genome shotgun (WGS) entry which is preliminary data.</text>
</comment>
<evidence type="ECO:0000256" key="1">
    <source>
        <dbReference type="SAM" id="MobiDB-lite"/>
    </source>
</evidence>
<accession>A0AAP0Q0Z4</accession>
<dbReference type="Proteomes" id="UP001420932">
    <property type="component" value="Unassembled WGS sequence"/>
</dbReference>
<evidence type="ECO:0000313" key="3">
    <source>
        <dbReference type="Proteomes" id="UP001420932"/>
    </source>
</evidence>
<dbReference type="AlphaFoldDB" id="A0AAP0Q0Z4"/>
<protein>
    <submittedName>
        <fullName evidence="2">Uncharacterized protein</fullName>
    </submittedName>
</protein>
<keyword evidence="3" id="KW-1185">Reference proteome</keyword>
<reference evidence="2 3" key="1">
    <citation type="submission" date="2024-01" db="EMBL/GenBank/DDBJ databases">
        <title>Genome assemblies of Stephania.</title>
        <authorList>
            <person name="Yang L."/>
        </authorList>
    </citation>
    <scope>NUCLEOTIDE SEQUENCE [LARGE SCALE GENOMIC DNA]</scope>
    <source>
        <strain evidence="2">YNDBR</strain>
        <tissue evidence="2">Leaf</tissue>
    </source>
</reference>
<organism evidence="2 3">
    <name type="scientific">Stephania yunnanensis</name>
    <dbReference type="NCBI Taxonomy" id="152371"/>
    <lineage>
        <taxon>Eukaryota</taxon>
        <taxon>Viridiplantae</taxon>
        <taxon>Streptophyta</taxon>
        <taxon>Embryophyta</taxon>
        <taxon>Tracheophyta</taxon>
        <taxon>Spermatophyta</taxon>
        <taxon>Magnoliopsida</taxon>
        <taxon>Ranunculales</taxon>
        <taxon>Menispermaceae</taxon>
        <taxon>Menispermoideae</taxon>
        <taxon>Cissampelideae</taxon>
        <taxon>Stephania</taxon>
    </lineage>
</organism>
<name>A0AAP0Q0Z4_9MAGN</name>
<sequence>MDIYVEKRWRVFWSLFPPNLLAKALDQLADATTFIEATTMAIDSTAAVRRGVRRMKGGGAAVVKRALRDWPTTVRVLERREETAGVRGETTAAGKKSRRE</sequence>
<dbReference type="EMBL" id="JBBNAF010000002">
    <property type="protein sequence ID" value="KAK9162985.1"/>
    <property type="molecule type" value="Genomic_DNA"/>
</dbReference>
<evidence type="ECO:0000313" key="2">
    <source>
        <dbReference type="EMBL" id="KAK9162985.1"/>
    </source>
</evidence>
<feature type="region of interest" description="Disordered" evidence="1">
    <location>
        <begin position="80"/>
        <end position="100"/>
    </location>
</feature>